<protein>
    <submittedName>
        <fullName evidence="2">Putative methyltransferase</fullName>
    </submittedName>
</protein>
<dbReference type="GO" id="GO:0032259">
    <property type="term" value="P:methylation"/>
    <property type="evidence" value="ECO:0007669"/>
    <property type="project" value="UniProtKB-KW"/>
</dbReference>
<dbReference type="Pfam" id="PF13847">
    <property type="entry name" value="Methyltransf_31"/>
    <property type="match status" value="1"/>
</dbReference>
<organism evidence="2">
    <name type="scientific">viral metagenome</name>
    <dbReference type="NCBI Taxonomy" id="1070528"/>
    <lineage>
        <taxon>unclassified sequences</taxon>
        <taxon>metagenomes</taxon>
        <taxon>organismal metagenomes</taxon>
    </lineage>
</organism>
<dbReference type="InterPro" id="IPR025714">
    <property type="entry name" value="Methyltranfer_dom"/>
</dbReference>
<dbReference type="SUPFAM" id="SSF53335">
    <property type="entry name" value="S-adenosyl-L-methionine-dependent methyltransferases"/>
    <property type="match status" value="1"/>
</dbReference>
<gene>
    <name evidence="2" type="ORF">TM448B00673_0003</name>
</gene>
<feature type="domain" description="Methyltransferase" evidence="1">
    <location>
        <begin position="48"/>
        <end position="157"/>
    </location>
</feature>
<evidence type="ECO:0000313" key="2">
    <source>
        <dbReference type="EMBL" id="QJH96232.1"/>
    </source>
</evidence>
<reference evidence="2" key="1">
    <citation type="submission" date="2020-03" db="EMBL/GenBank/DDBJ databases">
        <title>The deep terrestrial virosphere.</title>
        <authorList>
            <person name="Holmfeldt K."/>
            <person name="Nilsson E."/>
            <person name="Simone D."/>
            <person name="Lopez-Fernandez M."/>
            <person name="Wu X."/>
            <person name="de Brujin I."/>
            <person name="Lundin D."/>
            <person name="Andersson A."/>
            <person name="Bertilsson S."/>
            <person name="Dopson M."/>
        </authorList>
    </citation>
    <scope>NUCLEOTIDE SEQUENCE</scope>
    <source>
        <strain evidence="2">TM448B00673</strain>
    </source>
</reference>
<dbReference type="InterPro" id="IPR029063">
    <property type="entry name" value="SAM-dependent_MTases_sf"/>
</dbReference>
<dbReference type="CDD" id="cd02440">
    <property type="entry name" value="AdoMet_MTases"/>
    <property type="match status" value="1"/>
</dbReference>
<keyword evidence="2" id="KW-0808">Transferase</keyword>
<evidence type="ECO:0000259" key="1">
    <source>
        <dbReference type="Pfam" id="PF13847"/>
    </source>
</evidence>
<proteinExistence type="predicted"/>
<keyword evidence="2" id="KW-0489">Methyltransferase</keyword>
<accession>A0A6M3XEJ7</accession>
<dbReference type="EMBL" id="MT144644">
    <property type="protein sequence ID" value="QJH96232.1"/>
    <property type="molecule type" value="Genomic_DNA"/>
</dbReference>
<dbReference type="PANTHER" id="PTHR43861">
    <property type="entry name" value="TRANS-ACONITATE 2-METHYLTRANSFERASE-RELATED"/>
    <property type="match status" value="1"/>
</dbReference>
<dbReference type="GO" id="GO:0008757">
    <property type="term" value="F:S-adenosylmethionine-dependent methyltransferase activity"/>
    <property type="evidence" value="ECO:0007669"/>
    <property type="project" value="InterPro"/>
</dbReference>
<sequence length="282" mass="32812">MSKIDEYWAEHTVPTEYFASKEKAQEFSKWRLDLYPFYWEFMKLYELHENEIIVDYGCGPGNDLVHFIKTKAKKIIGIDISNKALIFAKHQLSLYNIPIPVELIKINDDTITIPLKDNSVDYIICSGVLHHASQPLSILKEFFRILKPNSLIRIMVYNRNSIFFHLYIAYLKRGGFPNNDADIMFSKSTDGEHCPKSIAYIPKDFVEICNNIGFQTKYIGGYFSSKDSIDYLNNYKQAAINDNNLRQEHRDFLNSIKIDKDGCPTYEEKYCGIGGVYELYKK</sequence>
<name>A0A6M3XEJ7_9ZZZZ</name>
<dbReference type="AlphaFoldDB" id="A0A6M3XEJ7"/>
<dbReference type="Gene3D" id="3.40.50.150">
    <property type="entry name" value="Vaccinia Virus protein VP39"/>
    <property type="match status" value="1"/>
</dbReference>